<gene>
    <name evidence="2" type="ORF">CP97_07005</name>
</gene>
<sequence>MRKYLLLAAPLALAACSDDAAEAQMVKEEAMVEEDVAAVTTANGTLPGTHEVTGPDGIITTATLNPDGTHSTVDADDNVLEEGTWSVVDGKTCFTNSLDVDQDEPMCWEESAPGEDGSFTATKDGVEITVRPRTM</sequence>
<evidence type="ECO:0000313" key="2">
    <source>
        <dbReference type="EMBL" id="AKQ41825.1"/>
    </source>
</evidence>
<organism evidence="2 3">
    <name type="scientific">Aurantiacibacter atlanticus</name>
    <dbReference type="NCBI Taxonomy" id="1648404"/>
    <lineage>
        <taxon>Bacteria</taxon>
        <taxon>Pseudomonadati</taxon>
        <taxon>Pseudomonadota</taxon>
        <taxon>Alphaproteobacteria</taxon>
        <taxon>Sphingomonadales</taxon>
        <taxon>Erythrobacteraceae</taxon>
        <taxon>Aurantiacibacter</taxon>
    </lineage>
</organism>
<protein>
    <recommendedName>
        <fullName evidence="4">Lipoprotein</fullName>
    </recommendedName>
</protein>
<feature type="signal peptide" evidence="1">
    <location>
        <begin position="1"/>
        <end position="20"/>
    </location>
</feature>
<dbReference type="KEGG" id="ery:CP97_07005"/>
<dbReference type="PROSITE" id="PS51257">
    <property type="entry name" value="PROKAR_LIPOPROTEIN"/>
    <property type="match status" value="1"/>
</dbReference>
<reference evidence="3" key="2">
    <citation type="submission" date="2015-04" db="EMBL/GenBank/DDBJ databases">
        <title>The complete genome sequence of Erythrobacter sp. s21-N3.</title>
        <authorList>
            <person name="Zhuang L."/>
            <person name="Liu Y."/>
            <person name="Shao Z."/>
        </authorList>
    </citation>
    <scope>NUCLEOTIDE SEQUENCE [LARGE SCALE GENOMIC DNA]</scope>
    <source>
        <strain evidence="3">s21-N3</strain>
    </source>
</reference>
<dbReference type="STRING" id="1648404.CP97_07005"/>
<feature type="chain" id="PRO_5005211639" description="Lipoprotein" evidence="1">
    <location>
        <begin position="21"/>
        <end position="135"/>
    </location>
</feature>
<accession>A0A0H4VBM9</accession>
<keyword evidence="1" id="KW-0732">Signal</keyword>
<evidence type="ECO:0000256" key="1">
    <source>
        <dbReference type="SAM" id="SignalP"/>
    </source>
</evidence>
<dbReference type="RefSeq" id="WP_048885345.1">
    <property type="nucleotide sequence ID" value="NZ_CP011310.1"/>
</dbReference>
<evidence type="ECO:0000313" key="3">
    <source>
        <dbReference type="Proteomes" id="UP000059113"/>
    </source>
</evidence>
<dbReference type="PATRIC" id="fig|1648404.4.peg.1457"/>
<evidence type="ECO:0008006" key="4">
    <source>
        <dbReference type="Google" id="ProtNLM"/>
    </source>
</evidence>
<reference evidence="2 3" key="1">
    <citation type="journal article" date="2015" name="Int. J. Syst. Evol. Microbiol.">
        <title>Erythrobacter atlanticus sp. nov., a bacterium from ocean sediment able to degrade polycyclic aromatic hydrocarbons.</title>
        <authorList>
            <person name="Zhuang L."/>
            <person name="Liu Y."/>
            <person name="Wang L."/>
            <person name="Wang W."/>
            <person name="Shao Z."/>
        </authorList>
    </citation>
    <scope>NUCLEOTIDE SEQUENCE [LARGE SCALE GENOMIC DNA]</scope>
    <source>
        <strain evidence="3">s21-N3</strain>
    </source>
</reference>
<dbReference type="OrthoDB" id="7450772at2"/>
<proteinExistence type="predicted"/>
<dbReference type="EMBL" id="CP011310">
    <property type="protein sequence ID" value="AKQ41825.1"/>
    <property type="molecule type" value="Genomic_DNA"/>
</dbReference>
<dbReference type="Proteomes" id="UP000059113">
    <property type="component" value="Chromosome"/>
</dbReference>
<dbReference type="AlphaFoldDB" id="A0A0H4VBM9"/>
<keyword evidence="3" id="KW-1185">Reference proteome</keyword>
<name>A0A0H4VBM9_9SPHN</name>